<organism evidence="10 11">
    <name type="scientific">Starmerella bacillaris</name>
    <name type="common">Yeast</name>
    <name type="synonym">Candida zemplinina</name>
    <dbReference type="NCBI Taxonomy" id="1247836"/>
    <lineage>
        <taxon>Eukaryota</taxon>
        <taxon>Fungi</taxon>
        <taxon>Dikarya</taxon>
        <taxon>Ascomycota</taxon>
        <taxon>Saccharomycotina</taxon>
        <taxon>Dipodascomycetes</taxon>
        <taxon>Dipodascales</taxon>
        <taxon>Trichomonascaceae</taxon>
        <taxon>Starmerella</taxon>
    </lineage>
</organism>
<name>A0AAV5RJT6_STABA</name>
<comment type="similarity">
    <text evidence="6">Belongs to the ribonuclease III family. Mitochondrion-specific ribosomal protein mL44 subfamily.</text>
</comment>
<dbReference type="Gene3D" id="3.30.160.20">
    <property type="match status" value="1"/>
</dbReference>
<dbReference type="GO" id="GO:0005739">
    <property type="term" value="C:mitochondrion"/>
    <property type="evidence" value="ECO:0007669"/>
    <property type="project" value="TreeGrafter"/>
</dbReference>
<dbReference type="InterPro" id="IPR044443">
    <property type="entry name" value="Ribosomal_mL44_DSRM_fung"/>
</dbReference>
<dbReference type="PANTHER" id="PTHR11207:SF32">
    <property type="entry name" value="LARGE RIBOSOMAL SUBUNIT PROTEIN ML44"/>
    <property type="match status" value="1"/>
</dbReference>
<dbReference type="SMART" id="SM00535">
    <property type="entry name" value="RIBOc"/>
    <property type="match status" value="1"/>
</dbReference>
<dbReference type="GO" id="GO:0006396">
    <property type="term" value="P:RNA processing"/>
    <property type="evidence" value="ECO:0007669"/>
    <property type="project" value="InterPro"/>
</dbReference>
<accession>A0AAV5RJT6</accession>
<reference evidence="10 11" key="1">
    <citation type="journal article" date="2023" name="Elife">
        <title>Identification of key yeast species and microbe-microbe interactions impacting larval growth of Drosophila in the wild.</title>
        <authorList>
            <person name="Mure A."/>
            <person name="Sugiura Y."/>
            <person name="Maeda R."/>
            <person name="Honda K."/>
            <person name="Sakurai N."/>
            <person name="Takahashi Y."/>
            <person name="Watada M."/>
            <person name="Katoh T."/>
            <person name="Gotoh A."/>
            <person name="Gotoh Y."/>
            <person name="Taniguchi I."/>
            <person name="Nakamura K."/>
            <person name="Hayashi T."/>
            <person name="Katayama T."/>
            <person name="Uemura T."/>
            <person name="Hattori Y."/>
        </authorList>
    </citation>
    <scope>NUCLEOTIDE SEQUENCE [LARGE SCALE GENOMIC DNA]</scope>
    <source>
        <strain evidence="10 11">SB-73</strain>
    </source>
</reference>
<evidence type="ECO:0000256" key="4">
    <source>
        <dbReference type="ARBA" id="ARBA00023128"/>
    </source>
</evidence>
<dbReference type="AlphaFoldDB" id="A0AAV5RJT6"/>
<keyword evidence="2 8" id="KW-0694">RNA-binding</keyword>
<evidence type="ECO:0000256" key="6">
    <source>
        <dbReference type="ARBA" id="ARBA00024034"/>
    </source>
</evidence>
<gene>
    <name evidence="10" type="ORF">DASB73_026710</name>
</gene>
<feature type="domain" description="DRBM" evidence="9">
    <location>
        <begin position="223"/>
        <end position="293"/>
    </location>
</feature>
<dbReference type="Proteomes" id="UP001362899">
    <property type="component" value="Unassembled WGS sequence"/>
</dbReference>
<keyword evidence="3 10" id="KW-0689">Ribosomal protein</keyword>
<dbReference type="InterPro" id="IPR000999">
    <property type="entry name" value="RNase_III_dom"/>
</dbReference>
<evidence type="ECO:0000313" key="10">
    <source>
        <dbReference type="EMBL" id="GMM51708.1"/>
    </source>
</evidence>
<proteinExistence type="inferred from homology"/>
<dbReference type="EMBL" id="BTGC01000008">
    <property type="protein sequence ID" value="GMM51708.1"/>
    <property type="molecule type" value="Genomic_DNA"/>
</dbReference>
<dbReference type="Gene3D" id="1.10.1520.10">
    <property type="entry name" value="Ribonuclease III domain"/>
    <property type="match status" value="1"/>
</dbReference>
<dbReference type="PROSITE" id="PS50137">
    <property type="entry name" value="DS_RBD"/>
    <property type="match status" value="1"/>
</dbReference>
<evidence type="ECO:0000256" key="5">
    <source>
        <dbReference type="ARBA" id="ARBA00023274"/>
    </source>
</evidence>
<sequence>MRRVLGPWQFLRKQSSYLEAHTRVRGRPIQLSIAEKVPRIRALQHRLQLNDIPADALARSLIDGTSTLDYVNNTGLSRFGRTLLSFYALRHFMIKYPRLPSHVLKHLVHQYTSMPALAEHAKLWGIQPDNRSSLGRYLSGEEDTDGLGFLSYSDKIQEVEPGIQKIQSGSAVTSLTDAMGGCVRAIVASVYAHRGLELVEQFVSQYIIEPRQVDLTQIMAFSKPTRELSVLCAREGMEPPVSRLLAESGRFSSQAVFVAGVFSGDMKLGEGQGTSLNEARTRAAVNALQGWYLFSPKVSNYVDAGEVVI</sequence>
<dbReference type="InterPro" id="IPR044444">
    <property type="entry name" value="Ribosomal_mL44_DSRM_metazoa"/>
</dbReference>
<evidence type="ECO:0000259" key="9">
    <source>
        <dbReference type="PROSITE" id="PS50137"/>
    </source>
</evidence>
<dbReference type="InterPro" id="IPR014720">
    <property type="entry name" value="dsRBD_dom"/>
</dbReference>
<dbReference type="PANTHER" id="PTHR11207">
    <property type="entry name" value="RIBONUCLEASE III"/>
    <property type="match status" value="1"/>
</dbReference>
<evidence type="ECO:0000256" key="3">
    <source>
        <dbReference type="ARBA" id="ARBA00022980"/>
    </source>
</evidence>
<keyword evidence="11" id="KW-1185">Reference proteome</keyword>
<dbReference type="GO" id="GO:0005840">
    <property type="term" value="C:ribosome"/>
    <property type="evidence" value="ECO:0007669"/>
    <property type="project" value="UniProtKB-KW"/>
</dbReference>
<evidence type="ECO:0000256" key="1">
    <source>
        <dbReference type="ARBA" id="ARBA00004173"/>
    </source>
</evidence>
<evidence type="ECO:0000313" key="11">
    <source>
        <dbReference type="Proteomes" id="UP001362899"/>
    </source>
</evidence>
<evidence type="ECO:0000256" key="8">
    <source>
        <dbReference type="PROSITE-ProRule" id="PRU00266"/>
    </source>
</evidence>
<dbReference type="GO" id="GO:0004525">
    <property type="term" value="F:ribonuclease III activity"/>
    <property type="evidence" value="ECO:0007669"/>
    <property type="project" value="InterPro"/>
</dbReference>
<dbReference type="SMART" id="SM00358">
    <property type="entry name" value="DSRM"/>
    <property type="match status" value="1"/>
</dbReference>
<evidence type="ECO:0000256" key="7">
    <source>
        <dbReference type="ARBA" id="ARBA00035187"/>
    </source>
</evidence>
<dbReference type="GO" id="GO:0003735">
    <property type="term" value="F:structural constituent of ribosome"/>
    <property type="evidence" value="ECO:0007669"/>
    <property type="project" value="TreeGrafter"/>
</dbReference>
<keyword evidence="4" id="KW-0496">Mitochondrion</keyword>
<dbReference type="Pfam" id="PF22892">
    <property type="entry name" value="DSRM_MRPL44"/>
    <property type="match status" value="1"/>
</dbReference>
<keyword evidence="5" id="KW-0687">Ribonucleoprotein</keyword>
<dbReference type="InterPro" id="IPR036389">
    <property type="entry name" value="RNase_III_sf"/>
</dbReference>
<comment type="caution">
    <text evidence="10">The sequence shown here is derived from an EMBL/GenBank/DDBJ whole genome shotgun (WGS) entry which is preliminary data.</text>
</comment>
<dbReference type="SUPFAM" id="SSF54768">
    <property type="entry name" value="dsRNA-binding domain-like"/>
    <property type="match status" value="1"/>
</dbReference>
<dbReference type="CDD" id="cd19873">
    <property type="entry name" value="DSRM_MRPL3_like"/>
    <property type="match status" value="1"/>
</dbReference>
<evidence type="ECO:0000256" key="2">
    <source>
        <dbReference type="ARBA" id="ARBA00022884"/>
    </source>
</evidence>
<protein>
    <recommendedName>
        <fullName evidence="7">Large ribosomal subunit protein mL44</fullName>
    </recommendedName>
</protein>
<comment type="subcellular location">
    <subcellularLocation>
        <location evidence="1">Mitochondrion</location>
    </subcellularLocation>
</comment>
<dbReference type="GO" id="GO:0003725">
    <property type="term" value="F:double-stranded RNA binding"/>
    <property type="evidence" value="ECO:0007669"/>
    <property type="project" value="InterPro"/>
</dbReference>
<dbReference type="SUPFAM" id="SSF69065">
    <property type="entry name" value="RNase III domain-like"/>
    <property type="match status" value="1"/>
</dbReference>